<keyword evidence="3 6" id="KW-1133">Transmembrane helix</keyword>
<dbReference type="FunFam" id="1.20.1250.20:FF:000279">
    <property type="entry name" value="Major facilitator superfamily protein"/>
    <property type="match status" value="1"/>
</dbReference>
<evidence type="ECO:0000259" key="7">
    <source>
        <dbReference type="PROSITE" id="PS50850"/>
    </source>
</evidence>
<protein>
    <submittedName>
        <fullName evidence="8">Major facilitator superfamily protein</fullName>
    </submittedName>
</protein>
<dbReference type="FunFam" id="1.20.1250.20:FF:000352">
    <property type="entry name" value="Major Facilitator Superfamily protein"/>
    <property type="match status" value="1"/>
</dbReference>
<keyword evidence="2 6" id="KW-0812">Transmembrane</keyword>
<keyword evidence="4 6" id="KW-0472">Membrane</keyword>
<accession>A2G655</accession>
<dbReference type="InParanoid" id="A2G655"/>
<feature type="transmembrane region" description="Helical" evidence="6">
    <location>
        <begin position="85"/>
        <end position="109"/>
    </location>
</feature>
<feature type="transmembrane region" description="Helical" evidence="6">
    <location>
        <begin position="146"/>
        <end position="167"/>
    </location>
</feature>
<dbReference type="OrthoDB" id="6133115at2759"/>
<dbReference type="GO" id="GO:0016020">
    <property type="term" value="C:membrane"/>
    <property type="evidence" value="ECO:0000318"/>
    <property type="project" value="GO_Central"/>
</dbReference>
<evidence type="ECO:0000313" key="9">
    <source>
        <dbReference type="Proteomes" id="UP000001542"/>
    </source>
</evidence>
<dbReference type="eggNOG" id="KOG0254">
    <property type="taxonomic scope" value="Eukaryota"/>
</dbReference>
<dbReference type="GO" id="GO:0055085">
    <property type="term" value="P:transmembrane transport"/>
    <property type="evidence" value="ECO:0000318"/>
    <property type="project" value="GO_Central"/>
</dbReference>
<evidence type="ECO:0000256" key="4">
    <source>
        <dbReference type="ARBA" id="ARBA00023136"/>
    </source>
</evidence>
<dbReference type="Gene3D" id="1.20.1250.20">
    <property type="entry name" value="MFS general substrate transporter like domains"/>
    <property type="match status" value="1"/>
</dbReference>
<dbReference type="SUPFAM" id="SSF103473">
    <property type="entry name" value="MFS general substrate transporter"/>
    <property type="match status" value="1"/>
</dbReference>
<evidence type="ECO:0000256" key="5">
    <source>
        <dbReference type="SAM" id="MobiDB-lite"/>
    </source>
</evidence>
<dbReference type="KEGG" id="tva:4745023"/>
<dbReference type="PROSITE" id="PS50850">
    <property type="entry name" value="MFS"/>
    <property type="match status" value="1"/>
</dbReference>
<dbReference type="InterPro" id="IPR005829">
    <property type="entry name" value="Sugar_transporter_CS"/>
</dbReference>
<feature type="transmembrane region" description="Helical" evidence="6">
    <location>
        <begin position="121"/>
        <end position="140"/>
    </location>
</feature>
<dbReference type="InterPro" id="IPR036259">
    <property type="entry name" value="MFS_trans_sf"/>
</dbReference>
<dbReference type="RefSeq" id="XP_001300301.1">
    <property type="nucleotide sequence ID" value="XM_001300300.1"/>
</dbReference>
<sequence>MLGAFTFGYVLGYPSPVVPELQDTYNISDHESSFFNSVSSLLAIAGPFVSHGLTKITTRKLSTFIISICGTVFWALLLVMNKKLLWFGIVLRGLLGVVMGAYSSIIPMYIVEIAPEGHTAFFGTLNNLGISIGLVVLYLLGNWLKWRVLTIIGACICALLACLIWFVKDSPVDTKVEDDNIDNLSSEKEVENKSGEEVKDNNSNESESSPDIKITEGKNSDAENPNPSSKKGICQKKYVKGLLIGCMFMVFQQFSGINGILTNLKTLFNKAGVKVNQGIASAISSSAQVITIFISSFFVEKFGRKPAWCISAGGVVIFLLLYGFSVKYNFGYVTPVAAIFGFLFFYGLGTGPIAWYIVPELFEADVRSAATSIASSVNWISSFVVIQIFSSLDEAIGTLLTVVIFAIISSLSLVFGIFCIYEPNRKNYCLRFNLVYNSNNADA</sequence>
<feature type="compositionally biased region" description="Basic and acidic residues" evidence="5">
    <location>
        <begin position="185"/>
        <end position="202"/>
    </location>
</feature>
<feature type="transmembrane region" description="Helical" evidence="6">
    <location>
        <begin position="238"/>
        <end position="257"/>
    </location>
</feature>
<gene>
    <name evidence="8" type="ORF">TVAG_015340</name>
</gene>
<dbReference type="AlphaFoldDB" id="A2G655"/>
<dbReference type="VEuPathDB" id="TrichDB:TVAG_015340"/>
<dbReference type="InterPro" id="IPR005828">
    <property type="entry name" value="MFS_sugar_transport-like"/>
</dbReference>
<reference evidence="8" key="1">
    <citation type="submission" date="2006-10" db="EMBL/GenBank/DDBJ databases">
        <authorList>
            <person name="Amadeo P."/>
            <person name="Zhao Q."/>
            <person name="Wortman J."/>
            <person name="Fraser-Liggett C."/>
            <person name="Carlton J."/>
        </authorList>
    </citation>
    <scope>NUCLEOTIDE SEQUENCE</scope>
    <source>
        <strain evidence="8">G3</strain>
    </source>
</reference>
<dbReference type="EMBL" id="DS114465">
    <property type="protein sequence ID" value="EAX87371.1"/>
    <property type="molecule type" value="Genomic_DNA"/>
</dbReference>
<dbReference type="GO" id="GO:0022857">
    <property type="term" value="F:transmembrane transporter activity"/>
    <property type="evidence" value="ECO:0000318"/>
    <property type="project" value="GO_Central"/>
</dbReference>
<dbReference type="FunCoup" id="A2G655">
    <property type="interactions" value="488"/>
</dbReference>
<keyword evidence="9" id="KW-1185">Reference proteome</keyword>
<proteinExistence type="predicted"/>
<dbReference type="InterPro" id="IPR003663">
    <property type="entry name" value="Sugar/inositol_transpt"/>
</dbReference>
<feature type="transmembrane region" description="Helical" evidence="6">
    <location>
        <begin position="61"/>
        <end position="79"/>
    </location>
</feature>
<dbReference type="PANTHER" id="PTHR48021:SF1">
    <property type="entry name" value="GH07001P-RELATED"/>
    <property type="match status" value="1"/>
</dbReference>
<dbReference type="Pfam" id="PF00083">
    <property type="entry name" value="Sugar_tr"/>
    <property type="match status" value="1"/>
</dbReference>
<dbReference type="STRING" id="5722.A2G655"/>
<evidence type="ECO:0000313" key="8">
    <source>
        <dbReference type="EMBL" id="EAX87371.1"/>
    </source>
</evidence>
<evidence type="ECO:0000256" key="1">
    <source>
        <dbReference type="ARBA" id="ARBA00004141"/>
    </source>
</evidence>
<evidence type="ECO:0000256" key="2">
    <source>
        <dbReference type="ARBA" id="ARBA00022692"/>
    </source>
</evidence>
<organism evidence="8 9">
    <name type="scientific">Trichomonas vaginalis (strain ATCC PRA-98 / G3)</name>
    <dbReference type="NCBI Taxonomy" id="412133"/>
    <lineage>
        <taxon>Eukaryota</taxon>
        <taxon>Metamonada</taxon>
        <taxon>Parabasalia</taxon>
        <taxon>Trichomonadida</taxon>
        <taxon>Trichomonadidae</taxon>
        <taxon>Trichomonas</taxon>
    </lineage>
</organism>
<dbReference type="PROSITE" id="PS00216">
    <property type="entry name" value="SUGAR_TRANSPORT_1"/>
    <property type="match status" value="1"/>
</dbReference>
<feature type="transmembrane region" description="Helical" evidence="6">
    <location>
        <begin position="336"/>
        <end position="358"/>
    </location>
</feature>
<feature type="domain" description="Major facilitator superfamily (MFS) profile" evidence="7">
    <location>
        <begin position="1"/>
        <end position="424"/>
    </location>
</feature>
<reference evidence="8" key="2">
    <citation type="journal article" date="2007" name="Science">
        <title>Draft genome sequence of the sexually transmitted pathogen Trichomonas vaginalis.</title>
        <authorList>
            <person name="Carlton J.M."/>
            <person name="Hirt R.P."/>
            <person name="Silva J.C."/>
            <person name="Delcher A.L."/>
            <person name="Schatz M."/>
            <person name="Zhao Q."/>
            <person name="Wortman J.R."/>
            <person name="Bidwell S.L."/>
            <person name="Alsmark U.C.M."/>
            <person name="Besteiro S."/>
            <person name="Sicheritz-Ponten T."/>
            <person name="Noel C.J."/>
            <person name="Dacks J.B."/>
            <person name="Foster P.G."/>
            <person name="Simillion C."/>
            <person name="Van de Peer Y."/>
            <person name="Miranda-Saavedra D."/>
            <person name="Barton G.J."/>
            <person name="Westrop G.D."/>
            <person name="Mueller S."/>
            <person name="Dessi D."/>
            <person name="Fiori P.L."/>
            <person name="Ren Q."/>
            <person name="Paulsen I."/>
            <person name="Zhang H."/>
            <person name="Bastida-Corcuera F.D."/>
            <person name="Simoes-Barbosa A."/>
            <person name="Brown M.T."/>
            <person name="Hayes R.D."/>
            <person name="Mukherjee M."/>
            <person name="Okumura C.Y."/>
            <person name="Schneider R."/>
            <person name="Smith A.J."/>
            <person name="Vanacova S."/>
            <person name="Villalvazo M."/>
            <person name="Haas B.J."/>
            <person name="Pertea M."/>
            <person name="Feldblyum T.V."/>
            <person name="Utterback T.R."/>
            <person name="Shu C.L."/>
            <person name="Osoegawa K."/>
            <person name="de Jong P.J."/>
            <person name="Hrdy I."/>
            <person name="Horvathova L."/>
            <person name="Zubacova Z."/>
            <person name="Dolezal P."/>
            <person name="Malik S.B."/>
            <person name="Logsdon J.M. Jr."/>
            <person name="Henze K."/>
            <person name="Gupta A."/>
            <person name="Wang C.C."/>
            <person name="Dunne R.L."/>
            <person name="Upcroft J.A."/>
            <person name="Upcroft P."/>
            <person name="White O."/>
            <person name="Salzberg S.L."/>
            <person name="Tang P."/>
            <person name="Chiu C.-H."/>
            <person name="Lee Y.-S."/>
            <person name="Embley T.M."/>
            <person name="Coombs G.H."/>
            <person name="Mottram J.C."/>
            <person name="Tachezy J."/>
            <person name="Fraser-Liggett C.M."/>
            <person name="Johnson P.J."/>
        </authorList>
    </citation>
    <scope>NUCLEOTIDE SEQUENCE [LARGE SCALE GENOMIC DNA]</scope>
    <source>
        <strain evidence="8">G3</strain>
    </source>
</reference>
<evidence type="ECO:0000256" key="6">
    <source>
        <dbReference type="SAM" id="Phobius"/>
    </source>
</evidence>
<dbReference type="SMR" id="A2G655"/>
<feature type="transmembrane region" description="Helical" evidence="6">
    <location>
        <begin position="34"/>
        <end position="54"/>
    </location>
</feature>
<evidence type="ECO:0000256" key="3">
    <source>
        <dbReference type="ARBA" id="ARBA00022989"/>
    </source>
</evidence>
<feature type="region of interest" description="Disordered" evidence="5">
    <location>
        <begin position="183"/>
        <end position="231"/>
    </location>
</feature>
<dbReference type="PANTHER" id="PTHR48021">
    <property type="match status" value="1"/>
</dbReference>
<comment type="subcellular location">
    <subcellularLocation>
        <location evidence="1">Membrane</location>
        <topology evidence="1">Multi-pass membrane protein</topology>
    </subcellularLocation>
</comment>
<dbReference type="InterPro" id="IPR020846">
    <property type="entry name" value="MFS_dom"/>
</dbReference>
<dbReference type="Proteomes" id="UP000001542">
    <property type="component" value="Unassembled WGS sequence"/>
</dbReference>
<name>A2G655_TRIV3</name>
<feature type="transmembrane region" description="Helical" evidence="6">
    <location>
        <begin position="395"/>
        <end position="421"/>
    </location>
</feature>
<dbReference type="OMA" id="YWIDYGT"/>
<dbReference type="VEuPathDB" id="TrichDB:TVAGG3_0440150"/>
<feature type="transmembrane region" description="Helical" evidence="6">
    <location>
        <begin position="306"/>
        <end position="324"/>
    </location>
</feature>
<feature type="transmembrane region" description="Helical" evidence="6">
    <location>
        <begin position="370"/>
        <end position="389"/>
    </location>
</feature>
<dbReference type="PRINTS" id="PR00171">
    <property type="entry name" value="SUGRTRNSPORT"/>
</dbReference>
<feature type="transmembrane region" description="Helical" evidence="6">
    <location>
        <begin position="277"/>
        <end position="299"/>
    </location>
</feature>
<dbReference type="InterPro" id="IPR050549">
    <property type="entry name" value="MFS_Trehalose_Transporter"/>
</dbReference>